<evidence type="ECO:0000256" key="1">
    <source>
        <dbReference type="SAM" id="MobiDB-lite"/>
    </source>
</evidence>
<keyword evidence="3" id="KW-1185">Reference proteome</keyword>
<accession>A0AAN8QJV8</accession>
<protein>
    <submittedName>
        <fullName evidence="2">Uncharacterized protein</fullName>
    </submittedName>
</protein>
<evidence type="ECO:0000313" key="3">
    <source>
        <dbReference type="Proteomes" id="UP001356427"/>
    </source>
</evidence>
<dbReference type="EMBL" id="JAGTTL010000021">
    <property type="protein sequence ID" value="KAK6306080.1"/>
    <property type="molecule type" value="Genomic_DNA"/>
</dbReference>
<sequence length="92" mass="10149">MAVSTQRFPLSVVGNGPNLHPLPPSPWEPPLELSMRAAWGALSRCAVVTAAAKVFHIPLVLPPTKERRATLQEWGESYTQKQLNKPAEPNLR</sequence>
<comment type="caution">
    <text evidence="2">The sequence shown here is derived from an EMBL/GenBank/DDBJ whole genome shotgun (WGS) entry which is preliminary data.</text>
</comment>
<gene>
    <name evidence="2" type="ORF">J4Q44_G00230050</name>
</gene>
<dbReference type="Proteomes" id="UP001356427">
    <property type="component" value="Unassembled WGS sequence"/>
</dbReference>
<reference evidence="2 3" key="1">
    <citation type="submission" date="2021-04" db="EMBL/GenBank/DDBJ databases">
        <authorList>
            <person name="De Guttry C."/>
            <person name="Zahm M."/>
            <person name="Klopp C."/>
            <person name="Cabau C."/>
            <person name="Louis A."/>
            <person name="Berthelot C."/>
            <person name="Parey E."/>
            <person name="Roest Crollius H."/>
            <person name="Montfort J."/>
            <person name="Robinson-Rechavi M."/>
            <person name="Bucao C."/>
            <person name="Bouchez O."/>
            <person name="Gislard M."/>
            <person name="Lluch J."/>
            <person name="Milhes M."/>
            <person name="Lampietro C."/>
            <person name="Lopez Roques C."/>
            <person name="Donnadieu C."/>
            <person name="Braasch I."/>
            <person name="Desvignes T."/>
            <person name="Postlethwait J."/>
            <person name="Bobe J."/>
            <person name="Wedekind C."/>
            <person name="Guiguen Y."/>
        </authorList>
    </citation>
    <scope>NUCLEOTIDE SEQUENCE [LARGE SCALE GENOMIC DNA]</scope>
    <source>
        <strain evidence="2">Cs_M1</strain>
        <tissue evidence="2">Blood</tissue>
    </source>
</reference>
<dbReference type="AlphaFoldDB" id="A0AAN8QJV8"/>
<proteinExistence type="predicted"/>
<name>A0AAN8QJV8_9TELE</name>
<organism evidence="2 3">
    <name type="scientific">Coregonus suidteri</name>
    <dbReference type="NCBI Taxonomy" id="861788"/>
    <lineage>
        <taxon>Eukaryota</taxon>
        <taxon>Metazoa</taxon>
        <taxon>Chordata</taxon>
        <taxon>Craniata</taxon>
        <taxon>Vertebrata</taxon>
        <taxon>Euteleostomi</taxon>
        <taxon>Actinopterygii</taxon>
        <taxon>Neopterygii</taxon>
        <taxon>Teleostei</taxon>
        <taxon>Protacanthopterygii</taxon>
        <taxon>Salmoniformes</taxon>
        <taxon>Salmonidae</taxon>
        <taxon>Coregoninae</taxon>
        <taxon>Coregonus</taxon>
    </lineage>
</organism>
<evidence type="ECO:0000313" key="2">
    <source>
        <dbReference type="EMBL" id="KAK6306080.1"/>
    </source>
</evidence>
<feature type="region of interest" description="Disordered" evidence="1">
    <location>
        <begin position="1"/>
        <end position="24"/>
    </location>
</feature>